<dbReference type="Gene3D" id="1.10.10.1440">
    <property type="entry name" value="PHAX RNA-binding domain"/>
    <property type="match status" value="1"/>
</dbReference>
<dbReference type="FunFam" id="1.10.10.1440:FF:000001">
    <property type="entry name" value="phosphorylated adapter RNA export protein-like"/>
    <property type="match status" value="1"/>
</dbReference>
<feature type="domain" description="Phosphorylated adapter RNA export protein RNA-binding" evidence="12">
    <location>
        <begin position="236"/>
        <end position="319"/>
    </location>
</feature>
<dbReference type="GO" id="GO:0003723">
    <property type="term" value="F:RNA binding"/>
    <property type="evidence" value="ECO:0007669"/>
    <property type="project" value="UniProtKB-KW"/>
</dbReference>
<evidence type="ECO:0000256" key="4">
    <source>
        <dbReference type="ARBA" id="ARBA00016856"/>
    </source>
</evidence>
<feature type="compositionally biased region" description="Basic and acidic residues" evidence="11">
    <location>
        <begin position="182"/>
        <end position="200"/>
    </location>
</feature>
<dbReference type="AlphaFoldDB" id="Q9PVZ8"/>
<comment type="similarity">
    <text evidence="3">Belongs to the PHAX family.</text>
</comment>
<keyword evidence="6" id="KW-0963">Cytoplasm</keyword>
<gene>
    <name evidence="13" type="primary">NORA</name>
</gene>
<dbReference type="Pfam" id="PF10258">
    <property type="entry name" value="PHAX_RNA-bd"/>
    <property type="match status" value="1"/>
</dbReference>
<comment type="subcellular location">
    <subcellularLocation>
        <location evidence="2">Cytoplasm</location>
    </subcellularLocation>
    <subcellularLocation>
        <location evidence="1">Nucleus</location>
    </subcellularLocation>
</comment>
<proteinExistence type="evidence at transcript level"/>
<name>Q9PVZ8_TRICI</name>
<dbReference type="InterPro" id="IPR038092">
    <property type="entry name" value="PHAX_RNA-binding_sf"/>
</dbReference>
<dbReference type="InterPro" id="IPR039047">
    <property type="entry name" value="PHAX"/>
</dbReference>
<keyword evidence="7" id="KW-0694">RNA-binding</keyword>
<feature type="region of interest" description="Disordered" evidence="11">
    <location>
        <begin position="182"/>
        <end position="209"/>
    </location>
</feature>
<dbReference type="PANTHER" id="PTHR13135">
    <property type="entry name" value="CYTOSOLIC RESINIFERATOXIN BINDING PROTEIN RBP-26"/>
    <property type="match status" value="1"/>
</dbReference>
<evidence type="ECO:0000256" key="8">
    <source>
        <dbReference type="ARBA" id="ARBA00022927"/>
    </source>
</evidence>
<dbReference type="EMBL" id="AJ010793">
    <property type="protein sequence ID" value="CAB54141.1"/>
    <property type="molecule type" value="mRNA"/>
</dbReference>
<dbReference type="GO" id="GO:0015031">
    <property type="term" value="P:protein transport"/>
    <property type="evidence" value="ECO:0007669"/>
    <property type="project" value="UniProtKB-KW"/>
</dbReference>
<dbReference type="PANTHER" id="PTHR13135:SF0">
    <property type="entry name" value="PHOSPHORYLATED ADAPTER RNA EXPORT PROTEIN"/>
    <property type="match status" value="1"/>
</dbReference>
<dbReference type="InterPro" id="IPR019385">
    <property type="entry name" value="PHAX_RNA-binding_domain"/>
</dbReference>
<evidence type="ECO:0000256" key="9">
    <source>
        <dbReference type="ARBA" id="ARBA00023242"/>
    </source>
</evidence>
<evidence type="ECO:0000256" key="3">
    <source>
        <dbReference type="ARBA" id="ARBA00006094"/>
    </source>
</evidence>
<evidence type="ECO:0000259" key="12">
    <source>
        <dbReference type="Pfam" id="PF10258"/>
    </source>
</evidence>
<keyword evidence="5" id="KW-0813">Transport</keyword>
<evidence type="ECO:0000256" key="2">
    <source>
        <dbReference type="ARBA" id="ARBA00004496"/>
    </source>
</evidence>
<dbReference type="GO" id="GO:0006408">
    <property type="term" value="P:snRNA export from nucleus"/>
    <property type="evidence" value="ECO:0007669"/>
    <property type="project" value="InterPro"/>
</dbReference>
<protein>
    <recommendedName>
        <fullName evidence="4">Phosphorylated adapter RNA export protein</fullName>
    </recommendedName>
    <alternativeName>
        <fullName evidence="10">RNA U small nuclear RNA export adapter protein</fullName>
    </alternativeName>
</protein>
<feature type="compositionally biased region" description="Polar residues" evidence="11">
    <location>
        <begin position="48"/>
        <end position="58"/>
    </location>
</feature>
<evidence type="ECO:0000313" key="13">
    <source>
        <dbReference type="EMBL" id="CAB54141.1"/>
    </source>
</evidence>
<feature type="region of interest" description="Disordered" evidence="11">
    <location>
        <begin position="48"/>
        <end position="73"/>
    </location>
</feature>
<evidence type="ECO:0000256" key="1">
    <source>
        <dbReference type="ARBA" id="ARBA00004123"/>
    </source>
</evidence>
<dbReference type="GO" id="GO:0005737">
    <property type="term" value="C:cytoplasm"/>
    <property type="evidence" value="ECO:0007669"/>
    <property type="project" value="UniProtKB-SubCell"/>
</dbReference>
<evidence type="ECO:0000256" key="5">
    <source>
        <dbReference type="ARBA" id="ARBA00022448"/>
    </source>
</evidence>
<accession>Q9PVZ8</accession>
<evidence type="ECO:0000256" key="10">
    <source>
        <dbReference type="ARBA" id="ARBA00030834"/>
    </source>
</evidence>
<evidence type="ECO:0000256" key="11">
    <source>
        <dbReference type="SAM" id="MobiDB-lite"/>
    </source>
</evidence>
<keyword evidence="8" id="KW-0653">Protein transport</keyword>
<dbReference type="GO" id="GO:0005634">
    <property type="term" value="C:nucleus"/>
    <property type="evidence" value="ECO:0007669"/>
    <property type="project" value="UniProtKB-SubCell"/>
</dbReference>
<sequence>MAEVEDGEVSDSDSDMKVAVPAVVVERDPQEQKSFLICTDRSLQNIALPLPSSSSYRTTKGAVSSDESASDSDDEVRSLWKRQKQVNLPPKPEPLPFVLGYSRPAAPPMKKMNNIWGSVLQDQSQDLVASELGILGMDGQLDMSRQSEAYNYILAKKLMEKEKKIGGEEMAILDKELDEYMNEEKNEDKKPAHKGEENGHAHLKRKRPVKERLGERLEMDFKGRFEITEEDTEDKVADEIAFRLREPKKDLISKVVQTIGKKKAIELMMETAEVEENGGLFVMNGSRRRTPGGVYLNLLKNTPSVTVEQIKVIFHSENQKECESKKAAKKRRRHIFALKMKQAIKGINLQEHDASRETFASDTNEALASLDDIHDGHVEMRVDPEDAIEIDHCQDLETF</sequence>
<organism evidence="13">
    <name type="scientific">Triturus carnifex</name>
    <name type="common">Italian crested newt</name>
    <dbReference type="NCBI Taxonomy" id="8326"/>
    <lineage>
        <taxon>Eukaryota</taxon>
        <taxon>Metazoa</taxon>
        <taxon>Chordata</taxon>
        <taxon>Craniata</taxon>
        <taxon>Vertebrata</taxon>
        <taxon>Euteleostomi</taxon>
        <taxon>Amphibia</taxon>
        <taxon>Batrachia</taxon>
        <taxon>Caudata</taxon>
        <taxon>Salamandroidea</taxon>
        <taxon>Salamandridae</taxon>
        <taxon>Pleurodelinae</taxon>
        <taxon>Triturus</taxon>
    </lineage>
</organism>
<evidence type="ECO:0000256" key="6">
    <source>
        <dbReference type="ARBA" id="ARBA00022490"/>
    </source>
</evidence>
<reference evidence="13" key="1">
    <citation type="journal article" date="2000" name="Nucleic Acids Res.">
        <title>A novel RNA-binding protein from Triturus carnifex identified by RNA-ligand screening with the newt hammerhead ribozyme.</title>
        <authorList>
            <person name="Denti M.A."/>
            <person name="Martinez de Alba A.E."/>
            <person name="Sagesser R."/>
            <person name="Tsagris M."/>
            <person name="Tabler M."/>
        </authorList>
    </citation>
    <scope>NUCLEOTIDE SEQUENCE</scope>
    <source>
        <tissue evidence="13">Ovary</tissue>
    </source>
</reference>
<evidence type="ECO:0000256" key="7">
    <source>
        <dbReference type="ARBA" id="ARBA00022884"/>
    </source>
</evidence>
<keyword evidence="9" id="KW-0539">Nucleus</keyword>